<dbReference type="SUPFAM" id="SSF82199">
    <property type="entry name" value="SET domain"/>
    <property type="match status" value="1"/>
</dbReference>
<dbReference type="PANTHER" id="PTHR47332:SF6">
    <property type="entry name" value="SET DOMAIN-CONTAINING PROTEIN"/>
    <property type="match status" value="1"/>
</dbReference>
<organism evidence="2 3">
    <name type="scientific">Pseudopithomyces chartarum</name>
    <dbReference type="NCBI Taxonomy" id="1892770"/>
    <lineage>
        <taxon>Eukaryota</taxon>
        <taxon>Fungi</taxon>
        <taxon>Dikarya</taxon>
        <taxon>Ascomycota</taxon>
        <taxon>Pezizomycotina</taxon>
        <taxon>Dothideomycetes</taxon>
        <taxon>Pleosporomycetidae</taxon>
        <taxon>Pleosporales</taxon>
        <taxon>Massarineae</taxon>
        <taxon>Didymosphaeriaceae</taxon>
        <taxon>Pseudopithomyces</taxon>
    </lineage>
</organism>
<dbReference type="PROSITE" id="PS51257">
    <property type="entry name" value="PROKAR_LIPOPROTEIN"/>
    <property type="match status" value="1"/>
</dbReference>
<keyword evidence="3" id="KW-1185">Reference proteome</keyword>
<dbReference type="EMBL" id="WVTA01000004">
    <property type="protein sequence ID" value="KAK3213917.1"/>
    <property type="molecule type" value="Genomic_DNA"/>
</dbReference>
<dbReference type="InterPro" id="IPR053185">
    <property type="entry name" value="SET_domain_protein"/>
</dbReference>
<accession>A0AAN6M4B7</accession>
<evidence type="ECO:0000313" key="2">
    <source>
        <dbReference type="EMBL" id="KAK3213917.1"/>
    </source>
</evidence>
<evidence type="ECO:0000313" key="3">
    <source>
        <dbReference type="Proteomes" id="UP001280581"/>
    </source>
</evidence>
<feature type="signal peptide" evidence="1">
    <location>
        <begin position="1"/>
        <end position="23"/>
    </location>
</feature>
<reference evidence="2 3" key="1">
    <citation type="submission" date="2021-02" db="EMBL/GenBank/DDBJ databases">
        <title>Genome assembly of Pseudopithomyces chartarum.</title>
        <authorList>
            <person name="Jauregui R."/>
            <person name="Singh J."/>
            <person name="Voisey C."/>
        </authorList>
    </citation>
    <scope>NUCLEOTIDE SEQUENCE [LARGE SCALE GENOMIC DNA]</scope>
    <source>
        <strain evidence="2 3">AGR01</strain>
    </source>
</reference>
<protein>
    <submittedName>
        <fullName evidence="2">Uncharacterized protein</fullName>
    </submittedName>
</protein>
<dbReference type="Proteomes" id="UP001280581">
    <property type="component" value="Unassembled WGS sequence"/>
</dbReference>
<dbReference type="PANTHER" id="PTHR47332">
    <property type="entry name" value="SET DOMAIN-CONTAINING PROTEIN 5"/>
    <property type="match status" value="1"/>
</dbReference>
<comment type="caution">
    <text evidence="2">The sequence shown here is derived from an EMBL/GenBank/DDBJ whole genome shotgun (WGS) entry which is preliminary data.</text>
</comment>
<sequence>MSYSRRRASVSVLILSLALACTASPFEPDEIGSSPQIQDLFLNPPPRECPVFQDGSTTNSFPWTHPPTCSKIILPPSESHTINEQTFCVYTNSAFHAGRGISIITTPEVAAELSSEIWDHSTGAPSQTTNSSLWEAKSTPGKGIGLFAKKHLSPGETLIQLNPLLIVDPSILHSTSSSRLLLLEKAVSQLPPASQSLITNLSRRGGASPLEDIINVNAIRAKIWNLTSYLLIVPEVAVRTSPLLPPFQLPTTICLPIPSITPLTHPAHQPRLPPHNLLPLHPINPAPHPLPPHPHISLLRTLPLLHPPSDPFLHPPVLPPLHLGLHMYLRPVLLFTRSTRLIRHPHRGHSRYQILPPYFPRRYPSVHRPPS</sequence>
<feature type="chain" id="PRO_5043008306" evidence="1">
    <location>
        <begin position="24"/>
        <end position="371"/>
    </location>
</feature>
<dbReference type="AlphaFoldDB" id="A0AAN6M4B7"/>
<keyword evidence="1" id="KW-0732">Signal</keyword>
<proteinExistence type="predicted"/>
<name>A0AAN6M4B7_9PLEO</name>
<dbReference type="InterPro" id="IPR046341">
    <property type="entry name" value="SET_dom_sf"/>
</dbReference>
<evidence type="ECO:0000256" key="1">
    <source>
        <dbReference type="SAM" id="SignalP"/>
    </source>
</evidence>
<gene>
    <name evidence="2" type="ORF">GRF29_28g1449107</name>
</gene>